<keyword evidence="2" id="KW-1185">Reference proteome</keyword>
<protein>
    <submittedName>
        <fullName evidence="1">Uncharacterized protein</fullName>
    </submittedName>
</protein>
<accession>A0ABR6PAV6</accession>
<evidence type="ECO:0000313" key="2">
    <source>
        <dbReference type="Proteomes" id="UP000555838"/>
    </source>
</evidence>
<gene>
    <name evidence="1" type="ORF">HNP68_001032</name>
</gene>
<comment type="caution">
    <text evidence="1">The sequence shown here is derived from an EMBL/GenBank/DDBJ whole genome shotgun (WGS) entry which is preliminary data.</text>
</comment>
<dbReference type="EMBL" id="JACHFG010000007">
    <property type="protein sequence ID" value="MBB6043410.1"/>
    <property type="molecule type" value="Genomic_DNA"/>
</dbReference>
<sequence>MRLKNMLGEQKDYFASGIFYKVERNITLGNISRELTMPNIKEYAENEK</sequence>
<evidence type="ECO:0000313" key="1">
    <source>
        <dbReference type="EMBL" id="MBB6043410.1"/>
    </source>
</evidence>
<reference evidence="1 2" key="1">
    <citation type="submission" date="2020-08" db="EMBL/GenBank/DDBJ databases">
        <title>Genomic Encyclopedia of Type Strains, Phase IV (KMG-IV): sequencing the most valuable type-strain genomes for metagenomic binning, comparative biology and taxonomic classification.</title>
        <authorList>
            <person name="Goeker M."/>
        </authorList>
    </citation>
    <scope>NUCLEOTIDE SEQUENCE [LARGE SCALE GENOMIC DNA]</scope>
    <source>
        <strain evidence="1 2">DSM 24625</strain>
    </source>
</reference>
<dbReference type="Proteomes" id="UP000555838">
    <property type="component" value="Unassembled WGS sequence"/>
</dbReference>
<proteinExistence type="predicted"/>
<dbReference type="RefSeq" id="WP_183221123.1">
    <property type="nucleotide sequence ID" value="NZ_CP179667.1"/>
</dbReference>
<name>A0ABR6PAV6_9SPIR</name>
<organism evidence="1 2">
    <name type="scientific">Borreliella yangtzensis</name>
    <dbReference type="NCBI Taxonomy" id="683292"/>
    <lineage>
        <taxon>Bacteria</taxon>
        <taxon>Pseudomonadati</taxon>
        <taxon>Spirochaetota</taxon>
        <taxon>Spirochaetia</taxon>
        <taxon>Spirochaetales</taxon>
        <taxon>Borreliaceae</taxon>
        <taxon>Borreliella</taxon>
    </lineage>
</organism>